<evidence type="ECO:0000313" key="2">
    <source>
        <dbReference type="Proteomes" id="UP000037822"/>
    </source>
</evidence>
<dbReference type="EMBL" id="LGSZ01000028">
    <property type="protein sequence ID" value="KPH81675.1"/>
    <property type="molecule type" value="Genomic_DNA"/>
</dbReference>
<dbReference type="AlphaFoldDB" id="A0A0N0MC30"/>
<dbReference type="Proteomes" id="UP000037822">
    <property type="component" value="Unassembled WGS sequence"/>
</dbReference>
<dbReference type="Gene3D" id="1.10.8.930">
    <property type="entry name" value="Protein of unknown function DUF1465"/>
    <property type="match status" value="1"/>
</dbReference>
<dbReference type="InterPro" id="IPR038301">
    <property type="entry name" value="AraC-like_sf"/>
</dbReference>
<dbReference type="Pfam" id="PF07323">
    <property type="entry name" value="DUF1465"/>
    <property type="match status" value="1"/>
</dbReference>
<organism evidence="1 2">
    <name type="scientific">Bosea vaviloviae</name>
    <dbReference type="NCBI Taxonomy" id="1526658"/>
    <lineage>
        <taxon>Bacteria</taxon>
        <taxon>Pseudomonadati</taxon>
        <taxon>Pseudomonadota</taxon>
        <taxon>Alphaproteobacteria</taxon>
        <taxon>Hyphomicrobiales</taxon>
        <taxon>Boseaceae</taxon>
        <taxon>Bosea</taxon>
    </lineage>
</organism>
<dbReference type="PATRIC" id="fig|1526658.3.peg.2294"/>
<comment type="caution">
    <text evidence="1">The sequence shown here is derived from an EMBL/GenBank/DDBJ whole genome shotgun (WGS) entry which is preliminary data.</text>
</comment>
<proteinExistence type="predicted"/>
<evidence type="ECO:0000313" key="1">
    <source>
        <dbReference type="EMBL" id="KPH81675.1"/>
    </source>
</evidence>
<dbReference type="RefSeq" id="WP_054208516.1">
    <property type="nucleotide sequence ID" value="NZ_LGSZ01000028.1"/>
</dbReference>
<protein>
    <recommendedName>
        <fullName evidence="3">Regulator of CtrA degradation</fullName>
    </recommendedName>
</protein>
<dbReference type="InterPro" id="IPR010848">
    <property type="entry name" value="DUF1465"/>
</dbReference>
<keyword evidence="2" id="KW-1185">Reference proteome</keyword>
<gene>
    <name evidence="1" type="ORF">AE618_08075</name>
</gene>
<sequence>MNDVLMLERNADEGAISFARGFVKSDAFMVLFREGMGLVEQTAAYLDGDGRKDSAALPREVALSYATESMRLTTRLMQIASWLLVQRAVAEGEMTAEQARAENDKVRIPEPMLPPAQPDAVLLPQGLRDLMDHSFRLQGRIRHLEGQMSGKVAATEQANPVQDQLASLKARLGLAL</sequence>
<name>A0A0N0MC30_9HYPH</name>
<evidence type="ECO:0008006" key="3">
    <source>
        <dbReference type="Google" id="ProtNLM"/>
    </source>
</evidence>
<reference evidence="1 2" key="1">
    <citation type="submission" date="2015-07" db="EMBL/GenBank/DDBJ databases">
        <title>Whole genome sequencing of Bosea vaviloviae isolated from cave pool.</title>
        <authorList>
            <person name="Tan N.E.H."/>
            <person name="Lee Y.P."/>
            <person name="Gan H.M."/>
            <person name="Barton H."/>
            <person name="Savka M.A."/>
        </authorList>
    </citation>
    <scope>NUCLEOTIDE SEQUENCE [LARGE SCALE GENOMIC DNA]</scope>
    <source>
        <strain evidence="1 2">SD260</strain>
    </source>
</reference>
<accession>A0A0N0MC30</accession>